<feature type="signal peptide" evidence="2">
    <location>
        <begin position="1"/>
        <end position="18"/>
    </location>
</feature>
<evidence type="ECO:0000313" key="5">
    <source>
        <dbReference type="Proteomes" id="UP000062973"/>
    </source>
</evidence>
<gene>
    <name evidence="4" type="ORF">AMETH_6723</name>
</gene>
<dbReference type="eggNOG" id="COG3544">
    <property type="taxonomic scope" value="Bacteria"/>
</dbReference>
<keyword evidence="5" id="KW-1185">Reference proteome</keyword>
<evidence type="ECO:0000256" key="2">
    <source>
        <dbReference type="SAM" id="SignalP"/>
    </source>
</evidence>
<feature type="domain" description="DUF305" evidence="3">
    <location>
        <begin position="47"/>
        <end position="186"/>
    </location>
</feature>
<keyword evidence="4" id="KW-0449">Lipoprotein</keyword>
<evidence type="ECO:0000256" key="1">
    <source>
        <dbReference type="SAM" id="MobiDB-lite"/>
    </source>
</evidence>
<protein>
    <submittedName>
        <fullName evidence="4">Lipoprotein</fullName>
    </submittedName>
</protein>
<evidence type="ECO:0000259" key="3">
    <source>
        <dbReference type="Pfam" id="PF03713"/>
    </source>
</evidence>
<keyword evidence="2" id="KW-0732">Signal</keyword>
<dbReference type="PANTHER" id="PTHR36933">
    <property type="entry name" value="SLL0788 PROTEIN"/>
    <property type="match status" value="1"/>
</dbReference>
<reference evidence="4 5" key="1">
    <citation type="submission" date="2014-07" db="EMBL/GenBank/DDBJ databases">
        <title>Whole Genome Sequence of the Amycolatopsis methanolica 239.</title>
        <authorList>
            <person name="Tang B."/>
        </authorList>
    </citation>
    <scope>NUCLEOTIDE SEQUENCE [LARGE SCALE GENOMIC DNA]</scope>
    <source>
        <strain evidence="4 5">239</strain>
    </source>
</reference>
<dbReference type="PROSITE" id="PS51257">
    <property type="entry name" value="PROKAR_LIPOPROTEIN"/>
    <property type="match status" value="1"/>
</dbReference>
<dbReference type="PANTHER" id="PTHR36933:SF1">
    <property type="entry name" value="SLL0788 PROTEIN"/>
    <property type="match status" value="1"/>
</dbReference>
<feature type="chain" id="PRO_5039243397" evidence="2">
    <location>
        <begin position="19"/>
        <end position="187"/>
    </location>
</feature>
<accession>A0A076N7G7</accession>
<dbReference type="RefSeq" id="WP_017985589.1">
    <property type="nucleotide sequence ID" value="NZ_AQUL01000001.1"/>
</dbReference>
<dbReference type="HOGENOM" id="CLU_074343_1_1_11"/>
<sequence length="187" mass="20176">MRKTMFVGGFVLAAALLAGCGAGSQSHESHGTTTTAAEQQAGHNQADIDFARMMIPHHEGALAMAELAPGRSTDQGVLDLAARIQRAQDPEIQQMRGWLTQWGAPATPMDHSMPGEMGHDDMTALEHATGAEFDRQFLRMMIEHHQGAIEMARTELAEGSNADAKALAQRIIDSQQAEITEMQAMLA</sequence>
<dbReference type="Proteomes" id="UP000062973">
    <property type="component" value="Chromosome"/>
</dbReference>
<dbReference type="EMBL" id="CP009110">
    <property type="protein sequence ID" value="AIJ26815.1"/>
    <property type="molecule type" value="Genomic_DNA"/>
</dbReference>
<dbReference type="OrthoDB" id="26872at2"/>
<dbReference type="Pfam" id="PF03713">
    <property type="entry name" value="DUF305"/>
    <property type="match status" value="1"/>
</dbReference>
<dbReference type="AlphaFoldDB" id="A0A076N7G7"/>
<dbReference type="InterPro" id="IPR005183">
    <property type="entry name" value="DUF305_CopM-like"/>
</dbReference>
<organism evidence="4 5">
    <name type="scientific">Amycolatopsis methanolica 239</name>
    <dbReference type="NCBI Taxonomy" id="1068978"/>
    <lineage>
        <taxon>Bacteria</taxon>
        <taxon>Bacillati</taxon>
        <taxon>Actinomycetota</taxon>
        <taxon>Actinomycetes</taxon>
        <taxon>Pseudonocardiales</taxon>
        <taxon>Pseudonocardiaceae</taxon>
        <taxon>Amycolatopsis</taxon>
        <taxon>Amycolatopsis methanolica group</taxon>
    </lineage>
</organism>
<evidence type="ECO:0000313" key="4">
    <source>
        <dbReference type="EMBL" id="AIJ26815.1"/>
    </source>
</evidence>
<dbReference type="Gene3D" id="1.20.1260.10">
    <property type="match status" value="1"/>
</dbReference>
<dbReference type="PATRIC" id="fig|1068978.7.peg.7221"/>
<feature type="region of interest" description="Disordered" evidence="1">
    <location>
        <begin position="22"/>
        <end position="42"/>
    </location>
</feature>
<dbReference type="KEGG" id="amq:AMETH_6723"/>
<name>A0A076N7G7_AMYME</name>
<proteinExistence type="predicted"/>
<dbReference type="InterPro" id="IPR012347">
    <property type="entry name" value="Ferritin-like"/>
</dbReference>